<organism evidence="2">
    <name type="scientific">viral metagenome</name>
    <dbReference type="NCBI Taxonomy" id="1070528"/>
    <lineage>
        <taxon>unclassified sequences</taxon>
        <taxon>metagenomes</taxon>
        <taxon>organismal metagenomes</taxon>
    </lineage>
</organism>
<proteinExistence type="predicted"/>
<dbReference type="EMBL" id="MN739326">
    <property type="protein sequence ID" value="QHS98865.1"/>
    <property type="molecule type" value="Genomic_DNA"/>
</dbReference>
<dbReference type="Gene3D" id="3.30.2010.10">
    <property type="entry name" value="Metalloproteases ('zincins'), catalytic domain"/>
    <property type="match status" value="1"/>
</dbReference>
<sequence length="198" mass="22867">MKRDVSMIGYILIMFTIGVILKIYFESDAFNLKCVVSDIDGKKYCVRERAKMTLVVDLLAKTTQKLNKLVVYLEKKYPDRENCKLLKKNFNPKKISEILPTSQYTAYSENKGEKLAFCTTTTKKGNRLIDENTLMFVALHELSHIATKSVGHTQEFWNNFKFIIGNAKKIGIYNPENYKSAPKMYCGLKITDNPYYDL</sequence>
<accession>A0A6C0C2E4</accession>
<keyword evidence="1" id="KW-1133">Transmembrane helix</keyword>
<keyword evidence="1" id="KW-0472">Membrane</keyword>
<feature type="transmembrane region" description="Helical" evidence="1">
    <location>
        <begin position="7"/>
        <end position="25"/>
    </location>
</feature>
<protein>
    <submittedName>
        <fullName evidence="2">Uncharacterized protein</fullName>
    </submittedName>
</protein>
<evidence type="ECO:0000256" key="1">
    <source>
        <dbReference type="SAM" id="Phobius"/>
    </source>
</evidence>
<reference evidence="2" key="1">
    <citation type="journal article" date="2020" name="Nature">
        <title>Giant virus diversity and host interactions through global metagenomics.</title>
        <authorList>
            <person name="Schulz F."/>
            <person name="Roux S."/>
            <person name="Paez-Espino D."/>
            <person name="Jungbluth S."/>
            <person name="Walsh D.A."/>
            <person name="Denef V.J."/>
            <person name="McMahon K.D."/>
            <person name="Konstantinidis K.T."/>
            <person name="Eloe-Fadrosh E.A."/>
            <person name="Kyrpides N.C."/>
            <person name="Woyke T."/>
        </authorList>
    </citation>
    <scope>NUCLEOTIDE SEQUENCE</scope>
    <source>
        <strain evidence="2">GVMAG-M-3300020185-18</strain>
    </source>
</reference>
<name>A0A6C0C2E4_9ZZZZ</name>
<evidence type="ECO:0000313" key="2">
    <source>
        <dbReference type="EMBL" id="QHS98865.1"/>
    </source>
</evidence>
<keyword evidence="1" id="KW-0812">Transmembrane</keyword>
<dbReference type="AlphaFoldDB" id="A0A6C0C2E4"/>